<evidence type="ECO:0000256" key="1">
    <source>
        <dbReference type="SAM" id="MobiDB-lite"/>
    </source>
</evidence>
<dbReference type="GO" id="GO:0005509">
    <property type="term" value="F:calcium ion binding"/>
    <property type="evidence" value="ECO:0007669"/>
    <property type="project" value="InterPro"/>
</dbReference>
<dbReference type="OrthoDB" id="10005811at2759"/>
<evidence type="ECO:0000259" key="2">
    <source>
        <dbReference type="PROSITE" id="PS50222"/>
    </source>
</evidence>
<dbReference type="Gene3D" id="1.10.238.10">
    <property type="entry name" value="EF-hand"/>
    <property type="match status" value="1"/>
</dbReference>
<feature type="domain" description="EF-hand" evidence="2">
    <location>
        <begin position="223"/>
        <end position="258"/>
    </location>
</feature>
<dbReference type="InterPro" id="IPR042847">
    <property type="entry name" value="EFC12"/>
</dbReference>
<name>R7U027_CAPTE</name>
<feature type="region of interest" description="Disordered" evidence="1">
    <location>
        <begin position="1"/>
        <end position="26"/>
    </location>
</feature>
<feature type="compositionally biased region" description="Low complexity" evidence="1">
    <location>
        <begin position="523"/>
        <end position="537"/>
    </location>
</feature>
<feature type="region of interest" description="Disordered" evidence="1">
    <location>
        <begin position="104"/>
        <end position="127"/>
    </location>
</feature>
<protein>
    <recommendedName>
        <fullName evidence="2">EF-hand domain-containing protein</fullName>
    </recommendedName>
</protein>
<dbReference type="CDD" id="cd00051">
    <property type="entry name" value="EFh"/>
    <property type="match status" value="1"/>
</dbReference>
<dbReference type="PANTHER" id="PTHR47225:SF1">
    <property type="entry name" value="EF-HAND CALCIUM-BINDING DOMAIN-CONTAINING PROTEIN 12"/>
    <property type="match status" value="1"/>
</dbReference>
<feature type="region of interest" description="Disordered" evidence="1">
    <location>
        <begin position="502"/>
        <end position="551"/>
    </location>
</feature>
<dbReference type="InterPro" id="IPR011992">
    <property type="entry name" value="EF-hand-dom_pair"/>
</dbReference>
<feature type="compositionally biased region" description="Polar residues" evidence="1">
    <location>
        <begin position="512"/>
        <end position="522"/>
    </location>
</feature>
<organism evidence="3">
    <name type="scientific">Capitella teleta</name>
    <name type="common">Polychaete worm</name>
    <dbReference type="NCBI Taxonomy" id="283909"/>
    <lineage>
        <taxon>Eukaryota</taxon>
        <taxon>Metazoa</taxon>
        <taxon>Spiralia</taxon>
        <taxon>Lophotrochozoa</taxon>
        <taxon>Annelida</taxon>
        <taxon>Polychaeta</taxon>
        <taxon>Sedentaria</taxon>
        <taxon>Scolecida</taxon>
        <taxon>Capitellidae</taxon>
        <taxon>Capitella</taxon>
    </lineage>
</organism>
<evidence type="ECO:0000313" key="3">
    <source>
        <dbReference type="EMBL" id="ELT96560.1"/>
    </source>
</evidence>
<proteinExistence type="predicted"/>
<dbReference type="OMA" id="RVIAHCF"/>
<dbReference type="EnsemblMetazoa" id="CapteT227197">
    <property type="protein sequence ID" value="CapteP227197"/>
    <property type="gene ID" value="CapteG227197"/>
</dbReference>
<keyword evidence="5" id="KW-1185">Reference proteome</keyword>
<dbReference type="InterPro" id="IPR002048">
    <property type="entry name" value="EF_hand_dom"/>
</dbReference>
<dbReference type="SUPFAM" id="SSF47473">
    <property type="entry name" value="EF-hand"/>
    <property type="match status" value="1"/>
</dbReference>
<dbReference type="Proteomes" id="UP000014760">
    <property type="component" value="Unassembled WGS sequence"/>
</dbReference>
<evidence type="ECO:0000313" key="5">
    <source>
        <dbReference type="Proteomes" id="UP000014760"/>
    </source>
</evidence>
<reference evidence="3 5" key="2">
    <citation type="journal article" date="2013" name="Nature">
        <title>Insights into bilaterian evolution from three spiralian genomes.</title>
        <authorList>
            <person name="Simakov O."/>
            <person name="Marletaz F."/>
            <person name="Cho S.J."/>
            <person name="Edsinger-Gonzales E."/>
            <person name="Havlak P."/>
            <person name="Hellsten U."/>
            <person name="Kuo D.H."/>
            <person name="Larsson T."/>
            <person name="Lv J."/>
            <person name="Arendt D."/>
            <person name="Savage R."/>
            <person name="Osoegawa K."/>
            <person name="de Jong P."/>
            <person name="Grimwood J."/>
            <person name="Chapman J.A."/>
            <person name="Shapiro H."/>
            <person name="Aerts A."/>
            <person name="Otillar R.P."/>
            <person name="Terry A.Y."/>
            <person name="Boore J.L."/>
            <person name="Grigoriev I.V."/>
            <person name="Lindberg D.R."/>
            <person name="Seaver E.C."/>
            <person name="Weisblat D.A."/>
            <person name="Putnam N.H."/>
            <person name="Rokhsar D.S."/>
        </authorList>
    </citation>
    <scope>NUCLEOTIDE SEQUENCE</scope>
    <source>
        <strain evidence="3 5">I ESC-2004</strain>
    </source>
</reference>
<reference evidence="4" key="3">
    <citation type="submission" date="2015-06" db="UniProtKB">
        <authorList>
            <consortium name="EnsemblMetazoa"/>
        </authorList>
    </citation>
    <scope>IDENTIFICATION</scope>
</reference>
<dbReference type="AlphaFoldDB" id="R7U027"/>
<accession>R7U027</accession>
<feature type="compositionally biased region" description="Basic and acidic residues" evidence="1">
    <location>
        <begin position="10"/>
        <end position="24"/>
    </location>
</feature>
<feature type="region of interest" description="Disordered" evidence="1">
    <location>
        <begin position="329"/>
        <end position="348"/>
    </location>
</feature>
<dbReference type="PANTHER" id="PTHR47225">
    <property type="entry name" value="EF-HAND CALCIUM-BINDING DOMAIN-CONTAINING PROTEIN 12"/>
    <property type="match status" value="1"/>
</dbReference>
<feature type="region of interest" description="Disordered" evidence="1">
    <location>
        <begin position="183"/>
        <end position="206"/>
    </location>
</feature>
<dbReference type="EMBL" id="AMQN01011287">
    <property type="status" value="NOT_ANNOTATED_CDS"/>
    <property type="molecule type" value="Genomic_DNA"/>
</dbReference>
<sequence length="682" mass="78095">MAPEPSLPADSKDGERLGSAKSDDSWTSWSEYNLEWLFDPNRYNHLPIEEQLKLFKQPDLRRTKIFKTAAKIWGAPVSRKRRIIASMIQPDSDLDTVERPPIQLTSALKPQCPPPKKPSSTELRVKEEKEKLDAHSKWMQERRAFRQNIDSIGIDEQWLANKPDRTNLEKRVLEKFIADRTVVPPSPPPKVDPPIETHIGTQSPVVQRPSPLGIRIIERYLREKRMRLIDLFARVDKNKNWVISRDEFRDTIQRAGIPISDVLLEDLILSLDSDLDNELDYRELATGMGLWKIEKRETKRGMLANPKTLHETFEEADFTDCASRASLSPLKSSSAKSRTKSGVSTVTGDVSPMRVKSAVSAVSSGSGSQYLDLPENDLRPEQRILSSEEAMVDVRKRDRETLARYNSRQKAKENSAKFYYLNSGEKRRPDLEKSKTIVTGDKAIDDHCRLSTLDGETGKLVNKFRQLKLQEYEEICGLCRENNVPLSEPLLKKALLYPPDNPRSQIMGKVRQPSQKLYSSKFASRSSTTPTASSPKADSPKKMKQKIEKHRKDYKDLYGPGSYPSARTKVPRRFKMHLSTGKAIISRQVNCWLTYEEYERLTRDLSRKYDQMHGPSDDNAFWPGHLLKKLRLCMDCNCCATDNKNAVFSSIRQEKRSNVGYHNDLNTWPSDLRCVKYGGIDK</sequence>
<dbReference type="HOGENOM" id="CLU_379594_0_0_1"/>
<dbReference type="EMBL" id="KB308802">
    <property type="protein sequence ID" value="ELT96560.1"/>
    <property type="molecule type" value="Genomic_DNA"/>
</dbReference>
<gene>
    <name evidence="3" type="ORF">CAPTEDRAFT_227197</name>
</gene>
<reference evidence="5" key="1">
    <citation type="submission" date="2012-12" db="EMBL/GenBank/DDBJ databases">
        <authorList>
            <person name="Hellsten U."/>
            <person name="Grimwood J."/>
            <person name="Chapman J.A."/>
            <person name="Shapiro H."/>
            <person name="Aerts A."/>
            <person name="Otillar R.P."/>
            <person name="Terry A.Y."/>
            <person name="Boore J.L."/>
            <person name="Simakov O."/>
            <person name="Marletaz F."/>
            <person name="Cho S.-J."/>
            <person name="Edsinger-Gonzales E."/>
            <person name="Havlak P."/>
            <person name="Kuo D.-H."/>
            <person name="Larsson T."/>
            <person name="Lv J."/>
            <person name="Arendt D."/>
            <person name="Savage R."/>
            <person name="Osoegawa K."/>
            <person name="de Jong P."/>
            <person name="Lindberg D.R."/>
            <person name="Seaver E.C."/>
            <person name="Weisblat D.A."/>
            <person name="Putnam N.H."/>
            <person name="Grigoriev I.V."/>
            <person name="Rokhsar D.S."/>
        </authorList>
    </citation>
    <scope>NUCLEOTIDE SEQUENCE</scope>
    <source>
        <strain evidence="5">I ESC-2004</strain>
    </source>
</reference>
<dbReference type="PROSITE" id="PS50222">
    <property type="entry name" value="EF_HAND_2"/>
    <property type="match status" value="1"/>
</dbReference>
<evidence type="ECO:0000313" key="4">
    <source>
        <dbReference type="EnsemblMetazoa" id="CapteP227197"/>
    </source>
</evidence>
<dbReference type="STRING" id="283909.R7U027"/>